<dbReference type="InterPro" id="IPR056501">
    <property type="entry name" value="NAD-bd_HRPKS_sdrA"/>
</dbReference>
<evidence type="ECO:0000313" key="3">
    <source>
        <dbReference type="EMBL" id="KAK6340780.1"/>
    </source>
</evidence>
<dbReference type="InterPro" id="IPR050444">
    <property type="entry name" value="Polyketide_Synthase"/>
</dbReference>
<dbReference type="SMART" id="SM00829">
    <property type="entry name" value="PKS_ER"/>
    <property type="match status" value="1"/>
</dbReference>
<dbReference type="GO" id="GO:0016491">
    <property type="term" value="F:oxidoreductase activity"/>
    <property type="evidence" value="ECO:0007669"/>
    <property type="project" value="InterPro"/>
</dbReference>
<reference evidence="3 4" key="1">
    <citation type="submission" date="2019-10" db="EMBL/GenBank/DDBJ databases">
        <authorList>
            <person name="Palmer J.M."/>
        </authorList>
    </citation>
    <scope>NUCLEOTIDE SEQUENCE [LARGE SCALE GENOMIC DNA]</scope>
    <source>
        <strain evidence="3 4">TWF696</strain>
    </source>
</reference>
<organism evidence="3 4">
    <name type="scientific">Orbilia brochopaga</name>
    <dbReference type="NCBI Taxonomy" id="3140254"/>
    <lineage>
        <taxon>Eukaryota</taxon>
        <taxon>Fungi</taxon>
        <taxon>Dikarya</taxon>
        <taxon>Ascomycota</taxon>
        <taxon>Pezizomycotina</taxon>
        <taxon>Orbiliomycetes</taxon>
        <taxon>Orbiliales</taxon>
        <taxon>Orbiliaceae</taxon>
        <taxon>Orbilia</taxon>
    </lineage>
</organism>
<dbReference type="Pfam" id="PF08240">
    <property type="entry name" value="ADH_N"/>
    <property type="match status" value="1"/>
</dbReference>
<proteinExistence type="predicted"/>
<dbReference type="GO" id="GO:0016740">
    <property type="term" value="F:transferase activity"/>
    <property type="evidence" value="ECO:0007669"/>
    <property type="project" value="UniProtKB-KW"/>
</dbReference>
<dbReference type="InterPro" id="IPR011032">
    <property type="entry name" value="GroES-like_sf"/>
</dbReference>
<dbReference type="InterPro" id="IPR013149">
    <property type="entry name" value="ADH-like_C"/>
</dbReference>
<dbReference type="PROSITE" id="PS01162">
    <property type="entry name" value="QOR_ZETA_CRYSTAL"/>
    <property type="match status" value="1"/>
</dbReference>
<dbReference type="SUPFAM" id="SSF50129">
    <property type="entry name" value="GroES-like"/>
    <property type="match status" value="1"/>
</dbReference>
<evidence type="ECO:0000256" key="1">
    <source>
        <dbReference type="ARBA" id="ARBA00022679"/>
    </source>
</evidence>
<dbReference type="InterPro" id="IPR002364">
    <property type="entry name" value="Quin_OxRdtase/zeta-crystal_CS"/>
</dbReference>
<dbReference type="Gene3D" id="3.90.180.10">
    <property type="entry name" value="Medium-chain alcohol dehydrogenases, catalytic domain"/>
    <property type="match status" value="1"/>
</dbReference>
<dbReference type="PANTHER" id="PTHR45681:SF6">
    <property type="entry name" value="POLYKETIDE SYNTHASE 37"/>
    <property type="match status" value="1"/>
</dbReference>
<keyword evidence="4" id="KW-1185">Reference proteome</keyword>
<dbReference type="InterPro" id="IPR013154">
    <property type="entry name" value="ADH-like_N"/>
</dbReference>
<dbReference type="SUPFAM" id="SSF51735">
    <property type="entry name" value="NAD(P)-binding Rossmann-fold domains"/>
    <property type="match status" value="1"/>
</dbReference>
<dbReference type="CDD" id="cd05195">
    <property type="entry name" value="enoyl_red"/>
    <property type="match status" value="1"/>
</dbReference>
<comment type="caution">
    <text evidence="3">The sequence shown here is derived from an EMBL/GenBank/DDBJ whole genome shotgun (WGS) entry which is preliminary data.</text>
</comment>
<accession>A0AAV9UFR6</accession>
<gene>
    <name evidence="3" type="ORF">TWF696_009100</name>
</gene>
<feature type="domain" description="Enoyl reductase (ER)" evidence="2">
    <location>
        <begin position="312"/>
        <end position="585"/>
    </location>
</feature>
<keyword evidence="1" id="KW-0808">Transferase</keyword>
<sequence length="586" mass="63817">MIPTKLKKLWLSSTGLNRDCTSSLSVTAWCESSGYEHSVQVTDPQNPDDVKVEISGYETTVVSGEGNTASSSISPLDLQICWNTTWETLPPVSVDSSTTTDKNFKGRNPIIEIHLPDDPPAGATELANLLQLKLEDIGYEGRKIVGFKQTANINSDDIDLKIILWDVGSEPYFTSLNDDALNTMRKSLNTTNHVLWVTTSDSPTAHIIDGLSRVVRREQNMSSFATILTTSTSTLTRANAISRVSEILLTEEADTPQTFRETTTKGIEVCRLTENKEATKKVQSVQLPPEPVLTAWNLHTSGPLRMAIDSAGDLDTIHFIEDPLPKILHDDEVEVEIKATAINFKDCIAAAGASGERSIGNEIAGIVARTGHNVKHLTPGDRVCGFATYGFRTLLRNPAETFSILPDSLSFSEAASIPFNFVTALYTLQHTAQLTTGDSILIHRGAGGTGQAAIQVAKYLGATTIFTTAGTSEKRELIAAEYGIPQEHIFNSRDNDFVAEVLHLTNGRGVDVVLNSLSGEQSTSSWECIAPFGRFVEIGRQGVPASAQGMKSYSFTTVDMAHMARERPVQVTKILTEALSLFEKKR</sequence>
<dbReference type="GO" id="GO:0008270">
    <property type="term" value="F:zinc ion binding"/>
    <property type="evidence" value="ECO:0007669"/>
    <property type="project" value="InterPro"/>
</dbReference>
<dbReference type="InterPro" id="IPR020843">
    <property type="entry name" value="ER"/>
</dbReference>
<dbReference type="PANTHER" id="PTHR45681">
    <property type="entry name" value="POLYKETIDE SYNTHASE 44-RELATED"/>
    <property type="match status" value="1"/>
</dbReference>
<dbReference type="Gene3D" id="3.40.50.720">
    <property type="entry name" value="NAD(P)-binding Rossmann-like Domain"/>
    <property type="match status" value="1"/>
</dbReference>
<dbReference type="InterPro" id="IPR036291">
    <property type="entry name" value="NAD(P)-bd_dom_sf"/>
</dbReference>
<evidence type="ECO:0000313" key="4">
    <source>
        <dbReference type="Proteomes" id="UP001375240"/>
    </source>
</evidence>
<dbReference type="Pfam" id="PF00107">
    <property type="entry name" value="ADH_zinc_N"/>
    <property type="match status" value="1"/>
</dbReference>
<name>A0AAV9UFR6_9PEZI</name>
<dbReference type="Pfam" id="PF23114">
    <property type="entry name" value="NAD-bd_HRPKS_sdrA"/>
    <property type="match status" value="1"/>
</dbReference>
<dbReference type="Proteomes" id="UP001375240">
    <property type="component" value="Unassembled WGS sequence"/>
</dbReference>
<dbReference type="AlphaFoldDB" id="A0AAV9UFR6"/>
<evidence type="ECO:0000259" key="2">
    <source>
        <dbReference type="SMART" id="SM00829"/>
    </source>
</evidence>
<dbReference type="EMBL" id="JAVHNQ010000008">
    <property type="protein sequence ID" value="KAK6340780.1"/>
    <property type="molecule type" value="Genomic_DNA"/>
</dbReference>
<protein>
    <recommendedName>
        <fullName evidence="2">Enoyl reductase (ER) domain-containing protein</fullName>
    </recommendedName>
</protein>